<gene>
    <name evidence="2" type="ORF">HPLM_LOCUS20600</name>
</gene>
<name>A0A0N4X8B8_HAEPC</name>
<reference evidence="2 3" key="2">
    <citation type="submission" date="2018-11" db="EMBL/GenBank/DDBJ databases">
        <authorList>
            <consortium name="Pathogen Informatics"/>
        </authorList>
    </citation>
    <scope>NUCLEOTIDE SEQUENCE [LARGE SCALE GENOMIC DNA]</scope>
    <source>
        <strain evidence="2 3">MHpl1</strain>
    </source>
</reference>
<protein>
    <submittedName>
        <fullName evidence="2 4">Uncharacterized protein</fullName>
    </submittedName>
</protein>
<accession>A0A0N4X8B8</accession>
<evidence type="ECO:0000313" key="4">
    <source>
        <dbReference type="WBParaSite" id="HPLM_0002061001-mRNA-1"/>
    </source>
</evidence>
<evidence type="ECO:0000313" key="2">
    <source>
        <dbReference type="EMBL" id="VDO84853.1"/>
    </source>
</evidence>
<dbReference type="Proteomes" id="UP000268014">
    <property type="component" value="Unassembled WGS sequence"/>
</dbReference>
<evidence type="ECO:0000313" key="3">
    <source>
        <dbReference type="Proteomes" id="UP000268014"/>
    </source>
</evidence>
<evidence type="ECO:0000256" key="1">
    <source>
        <dbReference type="SAM" id="MobiDB-lite"/>
    </source>
</evidence>
<proteinExistence type="predicted"/>
<reference evidence="4" key="1">
    <citation type="submission" date="2017-02" db="UniProtKB">
        <authorList>
            <consortium name="WormBaseParasite"/>
        </authorList>
    </citation>
    <scope>IDENTIFICATION</scope>
</reference>
<feature type="compositionally biased region" description="Polar residues" evidence="1">
    <location>
        <begin position="49"/>
        <end position="63"/>
    </location>
</feature>
<organism evidence="4">
    <name type="scientific">Haemonchus placei</name>
    <name type="common">Barber's pole worm</name>
    <dbReference type="NCBI Taxonomy" id="6290"/>
    <lineage>
        <taxon>Eukaryota</taxon>
        <taxon>Metazoa</taxon>
        <taxon>Ecdysozoa</taxon>
        <taxon>Nematoda</taxon>
        <taxon>Chromadorea</taxon>
        <taxon>Rhabditida</taxon>
        <taxon>Rhabditina</taxon>
        <taxon>Rhabditomorpha</taxon>
        <taxon>Strongyloidea</taxon>
        <taxon>Trichostrongylidae</taxon>
        <taxon>Haemonchus</taxon>
    </lineage>
</organism>
<dbReference type="EMBL" id="UZAF01022379">
    <property type="protein sequence ID" value="VDO84853.1"/>
    <property type="molecule type" value="Genomic_DNA"/>
</dbReference>
<feature type="region of interest" description="Disordered" evidence="1">
    <location>
        <begin position="39"/>
        <end position="100"/>
    </location>
</feature>
<sequence length="100" mass="11021">MMEDYEMRGVAIMGINERDALRKASKPVLPISWESCDLVRGSPKPANRGSHSWRSTQPLSQKGPQIHRGGCGPRRLGGSFDRTERAVSDDECLSGPRLSV</sequence>
<keyword evidence="3" id="KW-1185">Reference proteome</keyword>
<dbReference type="AlphaFoldDB" id="A0A0N4X8B8"/>
<dbReference type="WBParaSite" id="HPLM_0002061001-mRNA-1">
    <property type="protein sequence ID" value="HPLM_0002061001-mRNA-1"/>
    <property type="gene ID" value="HPLM_0002061001"/>
</dbReference>